<organism evidence="1 2">
    <name type="scientific">Candidatus Magnetoglobus multicellularis str. Araruama</name>
    <dbReference type="NCBI Taxonomy" id="890399"/>
    <lineage>
        <taxon>Bacteria</taxon>
        <taxon>Pseudomonadati</taxon>
        <taxon>Thermodesulfobacteriota</taxon>
        <taxon>Desulfobacteria</taxon>
        <taxon>Desulfobacterales</taxon>
        <taxon>Desulfobacteraceae</taxon>
        <taxon>Candidatus Magnetoglobus</taxon>
    </lineage>
</organism>
<dbReference type="Gene3D" id="3.10.105.10">
    <property type="entry name" value="Dipeptide-binding Protein, Domain 3"/>
    <property type="match status" value="1"/>
</dbReference>
<evidence type="ECO:0000313" key="2">
    <source>
        <dbReference type="Proteomes" id="UP000189670"/>
    </source>
</evidence>
<protein>
    <submittedName>
        <fullName evidence="1">Uncharacterized protein</fullName>
    </submittedName>
</protein>
<comment type="caution">
    <text evidence="1">The sequence shown here is derived from an EMBL/GenBank/DDBJ whole genome shotgun (WGS) entry which is preliminary data.</text>
</comment>
<proteinExistence type="predicted"/>
<sequence>MADGGLIRIFKKRFANDIRQGNSLSECRSYGYHNDRLNALLNQQAITFDYQKRKQLIANIQMLLSDELPEIPLFNTTNYTVFRQSTYDGWCFMYDHHALAHSKLSFLEKPL</sequence>
<dbReference type="EMBL" id="ATBP01000556">
    <property type="protein sequence ID" value="ETR69798.1"/>
    <property type="molecule type" value="Genomic_DNA"/>
</dbReference>
<gene>
    <name evidence="1" type="ORF">OMM_09283</name>
</gene>
<name>A0A1V1P4S1_9BACT</name>
<dbReference type="Gene3D" id="3.40.190.10">
    <property type="entry name" value="Periplasmic binding protein-like II"/>
    <property type="match status" value="1"/>
</dbReference>
<evidence type="ECO:0000313" key="1">
    <source>
        <dbReference type="EMBL" id="ETR69798.1"/>
    </source>
</evidence>
<dbReference type="AlphaFoldDB" id="A0A1V1P4S1"/>
<dbReference type="SUPFAM" id="SSF53850">
    <property type="entry name" value="Periplasmic binding protein-like II"/>
    <property type="match status" value="1"/>
</dbReference>
<dbReference type="Proteomes" id="UP000189670">
    <property type="component" value="Unassembled WGS sequence"/>
</dbReference>
<accession>A0A1V1P4S1</accession>
<reference evidence="2" key="1">
    <citation type="submission" date="2012-11" db="EMBL/GenBank/DDBJ databases">
        <authorList>
            <person name="Lucero-Rivera Y.E."/>
            <person name="Tovar-Ramirez D."/>
        </authorList>
    </citation>
    <scope>NUCLEOTIDE SEQUENCE [LARGE SCALE GENOMIC DNA]</scope>
    <source>
        <strain evidence="2">Araruama</strain>
    </source>
</reference>